<evidence type="ECO:0000256" key="2">
    <source>
        <dbReference type="PROSITE-ProRule" id="PRU00708"/>
    </source>
</evidence>
<dbReference type="PROSITE" id="PS51375">
    <property type="entry name" value="PPR"/>
    <property type="match status" value="1"/>
</dbReference>
<dbReference type="EMBL" id="JACGWL010000011">
    <property type="protein sequence ID" value="KAK4391521.1"/>
    <property type="molecule type" value="Genomic_DNA"/>
</dbReference>
<accession>A0AAE2BN44</accession>
<gene>
    <name evidence="3" type="ORF">Sango_1929900</name>
</gene>
<dbReference type="PANTHER" id="PTHR47926">
    <property type="entry name" value="PENTATRICOPEPTIDE REPEAT-CONTAINING PROTEIN"/>
    <property type="match status" value="1"/>
</dbReference>
<dbReference type="AlphaFoldDB" id="A0AAE2BN44"/>
<evidence type="ECO:0000313" key="3">
    <source>
        <dbReference type="EMBL" id="KAK4391521.1"/>
    </source>
</evidence>
<reference evidence="3" key="2">
    <citation type="journal article" date="2024" name="Plant">
        <title>Genomic evolution and insights into agronomic trait innovations of Sesamum species.</title>
        <authorList>
            <person name="Miao H."/>
            <person name="Wang L."/>
            <person name="Qu L."/>
            <person name="Liu H."/>
            <person name="Sun Y."/>
            <person name="Le M."/>
            <person name="Wang Q."/>
            <person name="Wei S."/>
            <person name="Zheng Y."/>
            <person name="Lin W."/>
            <person name="Duan Y."/>
            <person name="Cao H."/>
            <person name="Xiong S."/>
            <person name="Wang X."/>
            <person name="Wei L."/>
            <person name="Li C."/>
            <person name="Ma Q."/>
            <person name="Ju M."/>
            <person name="Zhao R."/>
            <person name="Li G."/>
            <person name="Mu C."/>
            <person name="Tian Q."/>
            <person name="Mei H."/>
            <person name="Zhang T."/>
            <person name="Gao T."/>
            <person name="Zhang H."/>
        </authorList>
    </citation>
    <scope>NUCLEOTIDE SEQUENCE</scope>
    <source>
        <strain evidence="3">K16</strain>
    </source>
</reference>
<name>A0AAE2BN44_9LAMI</name>
<dbReference type="NCBIfam" id="TIGR00756">
    <property type="entry name" value="PPR"/>
    <property type="match status" value="1"/>
</dbReference>
<dbReference type="InterPro" id="IPR011990">
    <property type="entry name" value="TPR-like_helical_dom_sf"/>
</dbReference>
<dbReference type="Pfam" id="PF01535">
    <property type="entry name" value="PPR"/>
    <property type="match status" value="4"/>
</dbReference>
<evidence type="ECO:0008006" key="5">
    <source>
        <dbReference type="Google" id="ProtNLM"/>
    </source>
</evidence>
<dbReference type="InterPro" id="IPR046960">
    <property type="entry name" value="PPR_At4g14850-like_plant"/>
</dbReference>
<protein>
    <recommendedName>
        <fullName evidence="5">Pentatricopeptide repeat-containing protein</fullName>
    </recommendedName>
</protein>
<keyword evidence="4" id="KW-1185">Reference proteome</keyword>
<keyword evidence="1" id="KW-0677">Repeat</keyword>
<comment type="caution">
    <text evidence="3">The sequence shown here is derived from an EMBL/GenBank/DDBJ whole genome shotgun (WGS) entry which is preliminary data.</text>
</comment>
<organism evidence="3 4">
    <name type="scientific">Sesamum angolense</name>
    <dbReference type="NCBI Taxonomy" id="2727404"/>
    <lineage>
        <taxon>Eukaryota</taxon>
        <taxon>Viridiplantae</taxon>
        <taxon>Streptophyta</taxon>
        <taxon>Embryophyta</taxon>
        <taxon>Tracheophyta</taxon>
        <taxon>Spermatophyta</taxon>
        <taxon>Magnoliopsida</taxon>
        <taxon>eudicotyledons</taxon>
        <taxon>Gunneridae</taxon>
        <taxon>Pentapetalae</taxon>
        <taxon>asterids</taxon>
        <taxon>lamiids</taxon>
        <taxon>Lamiales</taxon>
        <taxon>Pedaliaceae</taxon>
        <taxon>Sesamum</taxon>
    </lineage>
</organism>
<feature type="repeat" description="PPR" evidence="2">
    <location>
        <begin position="61"/>
        <end position="91"/>
    </location>
</feature>
<dbReference type="InterPro" id="IPR002885">
    <property type="entry name" value="PPR_rpt"/>
</dbReference>
<sequence length="180" mass="20290">MAATLEDGFHLLDIKLVAESDPGTIVELGDLETTYSKITSHGRKGNIWEAKSLFHRMPEKSIVSYTAMLSAYANNGQIANAQQLFDEMPQRIVATWNTMITTYVKNMNRVEGVEEVFNLFLHMPVQNAVSYTAMMMDFVNAIRFDEAEKLYEGTPLELRDPFCSNILSNGCLKIGKLENL</sequence>
<dbReference type="Gene3D" id="1.25.40.10">
    <property type="entry name" value="Tetratricopeptide repeat domain"/>
    <property type="match status" value="1"/>
</dbReference>
<dbReference type="Proteomes" id="UP001289374">
    <property type="component" value="Unassembled WGS sequence"/>
</dbReference>
<evidence type="ECO:0000313" key="4">
    <source>
        <dbReference type="Proteomes" id="UP001289374"/>
    </source>
</evidence>
<proteinExistence type="predicted"/>
<reference evidence="3" key="1">
    <citation type="submission" date="2020-06" db="EMBL/GenBank/DDBJ databases">
        <authorList>
            <person name="Li T."/>
            <person name="Hu X."/>
            <person name="Zhang T."/>
            <person name="Song X."/>
            <person name="Zhang H."/>
            <person name="Dai N."/>
            <person name="Sheng W."/>
            <person name="Hou X."/>
            <person name="Wei L."/>
        </authorList>
    </citation>
    <scope>NUCLEOTIDE SEQUENCE</scope>
    <source>
        <strain evidence="3">K16</strain>
        <tissue evidence="3">Leaf</tissue>
    </source>
</reference>
<dbReference type="GO" id="GO:0003723">
    <property type="term" value="F:RNA binding"/>
    <property type="evidence" value="ECO:0007669"/>
    <property type="project" value="InterPro"/>
</dbReference>
<evidence type="ECO:0000256" key="1">
    <source>
        <dbReference type="ARBA" id="ARBA00022737"/>
    </source>
</evidence>
<dbReference type="GO" id="GO:0009451">
    <property type="term" value="P:RNA modification"/>
    <property type="evidence" value="ECO:0007669"/>
    <property type="project" value="InterPro"/>
</dbReference>